<accession>A0A085ZWX2</accession>
<gene>
    <name evidence="1" type="ORF">IW15_22650</name>
</gene>
<dbReference type="Proteomes" id="UP000028705">
    <property type="component" value="Unassembled WGS sequence"/>
</dbReference>
<dbReference type="Gene3D" id="2.180.10.10">
    <property type="entry name" value="RHS repeat-associated core"/>
    <property type="match status" value="1"/>
</dbReference>
<evidence type="ECO:0000313" key="2">
    <source>
        <dbReference type="Proteomes" id="UP000028705"/>
    </source>
</evidence>
<name>A0A085ZWX2_9FLAO</name>
<dbReference type="RefSeq" id="WP_034715702.1">
    <property type="nucleotide sequence ID" value="NZ_JAODPJ010000003.1"/>
</dbReference>
<sequence length="83" mass="9745">MVFVYEKLYIYFENNKYIYQYKDHLGNARISFGRNSAGVLEITDANDYDPFGMNYLKTGNAFYGQGSYKNYKYNGKELQETGM</sequence>
<dbReference type="EMBL" id="JPRH01000021">
    <property type="protein sequence ID" value="KFF08936.1"/>
    <property type="molecule type" value="Genomic_DNA"/>
</dbReference>
<protein>
    <submittedName>
        <fullName evidence="1">Uncharacterized protein</fullName>
    </submittedName>
</protein>
<dbReference type="AlphaFoldDB" id="A0A085ZWX2"/>
<reference evidence="1 2" key="1">
    <citation type="submission" date="2014-07" db="EMBL/GenBank/DDBJ databases">
        <title>Genome of Chryseobacterium soli DSM 19298.</title>
        <authorList>
            <person name="Stropko S.J."/>
            <person name="Pipes S.E."/>
            <person name="Newman J."/>
        </authorList>
    </citation>
    <scope>NUCLEOTIDE SEQUENCE [LARGE SCALE GENOMIC DNA]</scope>
    <source>
        <strain evidence="1 2">DSM 19298</strain>
    </source>
</reference>
<dbReference type="STRING" id="445961.IW15_22650"/>
<proteinExistence type="predicted"/>
<keyword evidence="2" id="KW-1185">Reference proteome</keyword>
<evidence type="ECO:0000313" key="1">
    <source>
        <dbReference type="EMBL" id="KFF08936.1"/>
    </source>
</evidence>
<organism evidence="1 2">
    <name type="scientific">Chryseobacterium soli</name>
    <dbReference type="NCBI Taxonomy" id="445961"/>
    <lineage>
        <taxon>Bacteria</taxon>
        <taxon>Pseudomonadati</taxon>
        <taxon>Bacteroidota</taxon>
        <taxon>Flavobacteriia</taxon>
        <taxon>Flavobacteriales</taxon>
        <taxon>Weeksellaceae</taxon>
        <taxon>Chryseobacterium group</taxon>
        <taxon>Chryseobacterium</taxon>
    </lineage>
</organism>
<comment type="caution">
    <text evidence="1">The sequence shown here is derived from an EMBL/GenBank/DDBJ whole genome shotgun (WGS) entry which is preliminary data.</text>
</comment>